<keyword evidence="8" id="KW-1185">Reference proteome</keyword>
<sequence length="858" mass="94200">MRAPSLHLGFLPLSLSLLLPLLLSLTLCVSPALGAVLAIDYGTDYMKASLMKPGIPFDVLLNKDSKRKIQSSVAWKGEERLFGSDAYNLATRFPKDSYNSLKYLLGVPANAEIVSYYKTFSEPPLVASSRFTVGIPKPGGRTWDIEELIAMQFAYVKSLAEDAAGERVNEVVVTVPPYYTQFERDAVADAVEIAGLRLLTLINDGTAVAVNYAMTRTFDVPERHIVFDVGASSTRATVVTFSTAKGKGKEVGGTSVVVNGVGWDRIVGGTEIDRRLRDVLIGEFAEKTGKDARKDAKAMARLWKEAGRVKAILSANSEAVAHVESLMDDVDFKTKVSRARLEAMCADMMPRWTQPILDALEMANLTMGDIKSVIMTGGAMRTPMVQAAIKATIGDDKIAMNVNADEAAVLGAALHGASLSRQFRTKDIRVQDIAPYDIQALYEAESGKVGSDGRPRVITTTIFPRGSKTDTRKTLTFKRKDDFKISFQYKDIPAPEFPVELLEASITGVKEAFANLTEMGGLDPVVKATILLSPSGFVSVPEAVVYADLKDGSLAGKLKGFFGSGETSTEDGDEAATSTTSGSASKSTQAAKETSTSIPLVVDVKFTSVAPMSVETKKEARQRLIAAEAAELVLAQREEQRNTLEGYLYRLRDLLEGDEDRPFVKCSTPEERRRIKEKMEETMGWFQHNQDEAETGGFIAQRSGLEAMERPILHRYKEIEEFPSTLNNSQMWNWHTRMFLTEEKANLAAHEANGTTGRYTREELADLEKTLKDHERWLNEWVEKQKSVKMYEDPVIETKEMKERAKVLEMALQKLVRKPKPKPKAAKKSSSSSSATPSGETTSSSSAGAESTAGHDEL</sequence>
<gene>
    <name evidence="7" type="ORF">STEHIDRAFT_172822</name>
</gene>
<dbReference type="Gene3D" id="3.30.420.40">
    <property type="match status" value="2"/>
</dbReference>
<feature type="compositionally biased region" description="Low complexity" evidence="5">
    <location>
        <begin position="575"/>
        <end position="591"/>
    </location>
</feature>
<dbReference type="Gene3D" id="3.30.30.30">
    <property type="match status" value="1"/>
</dbReference>
<evidence type="ECO:0000256" key="4">
    <source>
        <dbReference type="ARBA" id="ARBA00023186"/>
    </source>
</evidence>
<dbReference type="PANTHER" id="PTHR45639">
    <property type="entry name" value="HSC70CB, ISOFORM G-RELATED"/>
    <property type="match status" value="1"/>
</dbReference>
<dbReference type="eggNOG" id="KOG0104">
    <property type="taxonomic scope" value="Eukaryota"/>
</dbReference>
<keyword evidence="4" id="KW-0143">Chaperone</keyword>
<dbReference type="Gene3D" id="3.90.640.10">
    <property type="entry name" value="Actin, Chain A, domain 4"/>
    <property type="match status" value="1"/>
</dbReference>
<dbReference type="OMA" id="SRTPMIQ"/>
<feature type="compositionally biased region" description="Basic residues" evidence="5">
    <location>
        <begin position="815"/>
        <end position="827"/>
    </location>
</feature>
<evidence type="ECO:0000256" key="3">
    <source>
        <dbReference type="ARBA" id="ARBA00022840"/>
    </source>
</evidence>
<feature type="region of interest" description="Disordered" evidence="5">
    <location>
        <begin position="813"/>
        <end position="858"/>
    </location>
</feature>
<keyword evidence="2" id="KW-0256">Endoplasmic reticulum</keyword>
<dbReference type="SUPFAM" id="SSF53067">
    <property type="entry name" value="Actin-like ATPase domain"/>
    <property type="match status" value="2"/>
</dbReference>
<evidence type="ECO:0000256" key="2">
    <source>
        <dbReference type="ARBA" id="ARBA00022824"/>
    </source>
</evidence>
<dbReference type="InterPro" id="IPR043129">
    <property type="entry name" value="ATPase_NBD"/>
</dbReference>
<evidence type="ECO:0000256" key="5">
    <source>
        <dbReference type="SAM" id="MobiDB-lite"/>
    </source>
</evidence>
<dbReference type="Gene3D" id="2.60.34.10">
    <property type="entry name" value="Substrate Binding Domain Of DNAk, Chain A, domain 1"/>
    <property type="match status" value="1"/>
</dbReference>
<evidence type="ECO:0000256" key="1">
    <source>
        <dbReference type="ARBA" id="ARBA00022741"/>
    </source>
</evidence>
<dbReference type="GO" id="GO:0030968">
    <property type="term" value="P:endoplasmic reticulum unfolded protein response"/>
    <property type="evidence" value="ECO:0007669"/>
    <property type="project" value="TreeGrafter"/>
</dbReference>
<dbReference type="GO" id="GO:0034663">
    <property type="term" value="C:endoplasmic reticulum chaperone complex"/>
    <property type="evidence" value="ECO:0007669"/>
    <property type="project" value="TreeGrafter"/>
</dbReference>
<dbReference type="EMBL" id="JH687399">
    <property type="protein sequence ID" value="EIM80152.1"/>
    <property type="molecule type" value="Genomic_DNA"/>
</dbReference>
<dbReference type="OrthoDB" id="10262720at2759"/>
<dbReference type="PRINTS" id="PR00301">
    <property type="entry name" value="HEATSHOCK70"/>
</dbReference>
<dbReference type="Gene3D" id="1.20.1270.10">
    <property type="match status" value="1"/>
</dbReference>
<dbReference type="RefSeq" id="XP_007310764.1">
    <property type="nucleotide sequence ID" value="XM_007310702.1"/>
</dbReference>
<feature type="region of interest" description="Disordered" evidence="5">
    <location>
        <begin position="565"/>
        <end position="592"/>
    </location>
</feature>
<feature type="signal peptide" evidence="6">
    <location>
        <begin position="1"/>
        <end position="34"/>
    </location>
</feature>
<organism evidence="7 8">
    <name type="scientific">Stereum hirsutum (strain FP-91666)</name>
    <name type="common">White-rot fungus</name>
    <dbReference type="NCBI Taxonomy" id="721885"/>
    <lineage>
        <taxon>Eukaryota</taxon>
        <taxon>Fungi</taxon>
        <taxon>Dikarya</taxon>
        <taxon>Basidiomycota</taxon>
        <taxon>Agaricomycotina</taxon>
        <taxon>Agaricomycetes</taxon>
        <taxon>Russulales</taxon>
        <taxon>Stereaceae</taxon>
        <taxon>Stereum</taxon>
    </lineage>
</organism>
<evidence type="ECO:0000313" key="7">
    <source>
        <dbReference type="EMBL" id="EIM80152.1"/>
    </source>
</evidence>
<protein>
    <submittedName>
        <fullName evidence="7">Actin-like ATPase domain-containing protein</fullName>
    </submittedName>
</protein>
<dbReference type="Pfam" id="PF00012">
    <property type="entry name" value="HSP70"/>
    <property type="match status" value="1"/>
</dbReference>
<proteinExistence type="predicted"/>
<keyword evidence="1" id="KW-0547">Nucleotide-binding</keyword>
<dbReference type="SUPFAM" id="SSF100934">
    <property type="entry name" value="Heat shock protein 70kD (HSP70), C-terminal subdomain"/>
    <property type="match status" value="1"/>
</dbReference>
<dbReference type="GO" id="GO:0005524">
    <property type="term" value="F:ATP binding"/>
    <property type="evidence" value="ECO:0007669"/>
    <property type="project" value="UniProtKB-KW"/>
</dbReference>
<dbReference type="InterPro" id="IPR029048">
    <property type="entry name" value="HSP70_C_sf"/>
</dbReference>
<keyword evidence="6" id="KW-0732">Signal</keyword>
<dbReference type="InterPro" id="IPR029047">
    <property type="entry name" value="HSP70_peptide-bd_sf"/>
</dbReference>
<dbReference type="CDD" id="cd10230">
    <property type="entry name" value="ASKHA_NBD_HSP70_HYOU1"/>
    <property type="match status" value="1"/>
</dbReference>
<evidence type="ECO:0000256" key="6">
    <source>
        <dbReference type="SAM" id="SignalP"/>
    </source>
</evidence>
<dbReference type="AlphaFoldDB" id="R7S0S3"/>
<evidence type="ECO:0000313" key="8">
    <source>
        <dbReference type="Proteomes" id="UP000053927"/>
    </source>
</evidence>
<keyword evidence="3" id="KW-0067">ATP-binding</keyword>
<dbReference type="PANTHER" id="PTHR45639:SF3">
    <property type="entry name" value="HYPOXIA UP-REGULATED PROTEIN 1"/>
    <property type="match status" value="1"/>
</dbReference>
<name>R7S0S3_STEHR</name>
<reference evidence="8" key="1">
    <citation type="journal article" date="2012" name="Science">
        <title>The Paleozoic origin of enzymatic lignin decomposition reconstructed from 31 fungal genomes.</title>
        <authorList>
            <person name="Floudas D."/>
            <person name="Binder M."/>
            <person name="Riley R."/>
            <person name="Barry K."/>
            <person name="Blanchette R.A."/>
            <person name="Henrissat B."/>
            <person name="Martinez A.T."/>
            <person name="Otillar R."/>
            <person name="Spatafora J.W."/>
            <person name="Yadav J.S."/>
            <person name="Aerts A."/>
            <person name="Benoit I."/>
            <person name="Boyd A."/>
            <person name="Carlson A."/>
            <person name="Copeland A."/>
            <person name="Coutinho P.M."/>
            <person name="de Vries R.P."/>
            <person name="Ferreira P."/>
            <person name="Findley K."/>
            <person name="Foster B."/>
            <person name="Gaskell J."/>
            <person name="Glotzer D."/>
            <person name="Gorecki P."/>
            <person name="Heitman J."/>
            <person name="Hesse C."/>
            <person name="Hori C."/>
            <person name="Igarashi K."/>
            <person name="Jurgens J.A."/>
            <person name="Kallen N."/>
            <person name="Kersten P."/>
            <person name="Kohler A."/>
            <person name="Kuees U."/>
            <person name="Kumar T.K.A."/>
            <person name="Kuo A."/>
            <person name="LaButti K."/>
            <person name="Larrondo L.F."/>
            <person name="Lindquist E."/>
            <person name="Ling A."/>
            <person name="Lombard V."/>
            <person name="Lucas S."/>
            <person name="Lundell T."/>
            <person name="Martin R."/>
            <person name="McLaughlin D.J."/>
            <person name="Morgenstern I."/>
            <person name="Morin E."/>
            <person name="Murat C."/>
            <person name="Nagy L.G."/>
            <person name="Nolan M."/>
            <person name="Ohm R.A."/>
            <person name="Patyshakuliyeva A."/>
            <person name="Rokas A."/>
            <person name="Ruiz-Duenas F.J."/>
            <person name="Sabat G."/>
            <person name="Salamov A."/>
            <person name="Samejima M."/>
            <person name="Schmutz J."/>
            <person name="Slot J.C."/>
            <person name="St John F."/>
            <person name="Stenlid J."/>
            <person name="Sun H."/>
            <person name="Sun S."/>
            <person name="Syed K."/>
            <person name="Tsang A."/>
            <person name="Wiebenga A."/>
            <person name="Young D."/>
            <person name="Pisabarro A."/>
            <person name="Eastwood D.C."/>
            <person name="Martin F."/>
            <person name="Cullen D."/>
            <person name="Grigoriev I.V."/>
            <person name="Hibbett D.S."/>
        </authorList>
    </citation>
    <scope>NUCLEOTIDE SEQUENCE [LARGE SCALE GENOMIC DNA]</scope>
    <source>
        <strain evidence="8">FP-91666</strain>
    </source>
</reference>
<dbReference type="KEGG" id="shs:STEHIDRAFT_172822"/>
<feature type="chain" id="PRO_5004443686" evidence="6">
    <location>
        <begin position="35"/>
        <end position="858"/>
    </location>
</feature>
<feature type="compositionally biased region" description="Low complexity" evidence="5">
    <location>
        <begin position="828"/>
        <end position="852"/>
    </location>
</feature>
<accession>R7S0S3</accession>
<dbReference type="GeneID" id="18804146"/>
<dbReference type="eggNOG" id="KOG0103">
    <property type="taxonomic scope" value="Eukaryota"/>
</dbReference>
<dbReference type="InterPro" id="IPR013126">
    <property type="entry name" value="Hsp_70_fam"/>
</dbReference>
<dbReference type="Proteomes" id="UP000053927">
    <property type="component" value="Unassembled WGS sequence"/>
</dbReference>
<dbReference type="GO" id="GO:0140662">
    <property type="term" value="F:ATP-dependent protein folding chaperone"/>
    <property type="evidence" value="ECO:0007669"/>
    <property type="project" value="InterPro"/>
</dbReference>
<dbReference type="FunFam" id="3.90.640.10:FF:000004">
    <property type="entry name" value="Heat shock 70 kDa protein 4"/>
    <property type="match status" value="1"/>
</dbReference>